<name>A0A419SM04_9BACL</name>
<dbReference type="RefSeq" id="WP_120188831.1">
    <property type="nucleotide sequence ID" value="NZ_MCHY01000007.1"/>
</dbReference>
<evidence type="ECO:0000313" key="2">
    <source>
        <dbReference type="Proteomes" id="UP000284219"/>
    </source>
</evidence>
<evidence type="ECO:0000313" key="1">
    <source>
        <dbReference type="EMBL" id="RKD25012.1"/>
    </source>
</evidence>
<gene>
    <name evidence="1" type="ORF">BEP19_04070</name>
</gene>
<protein>
    <submittedName>
        <fullName evidence="1">Uncharacterized protein</fullName>
    </submittedName>
</protein>
<organism evidence="1 2">
    <name type="scientific">Ammoniphilus oxalaticus</name>
    <dbReference type="NCBI Taxonomy" id="66863"/>
    <lineage>
        <taxon>Bacteria</taxon>
        <taxon>Bacillati</taxon>
        <taxon>Bacillota</taxon>
        <taxon>Bacilli</taxon>
        <taxon>Bacillales</taxon>
        <taxon>Paenibacillaceae</taxon>
        <taxon>Aneurinibacillus group</taxon>
        <taxon>Ammoniphilus</taxon>
    </lineage>
</organism>
<dbReference type="Proteomes" id="UP000284219">
    <property type="component" value="Unassembled WGS sequence"/>
</dbReference>
<reference evidence="1 2" key="1">
    <citation type="submission" date="2016-08" db="EMBL/GenBank/DDBJ databases">
        <title>Novel Firmicute Genomes.</title>
        <authorList>
            <person name="Poppleton D.I."/>
            <person name="Gribaldo S."/>
        </authorList>
    </citation>
    <scope>NUCLEOTIDE SEQUENCE [LARGE SCALE GENOMIC DNA]</scope>
    <source>
        <strain evidence="1 2">RAOx-1</strain>
    </source>
</reference>
<dbReference type="EMBL" id="MCHY01000007">
    <property type="protein sequence ID" value="RKD25012.1"/>
    <property type="molecule type" value="Genomic_DNA"/>
</dbReference>
<comment type="caution">
    <text evidence="1">The sequence shown here is derived from an EMBL/GenBank/DDBJ whole genome shotgun (WGS) entry which is preliminary data.</text>
</comment>
<sequence length="175" mass="19931">MKRLRNLGFVMLVMYCVACSNQTGQTTVEKEIRPLKENQSGLVNSLLLQGEGEHWEVTYDLRDETLVDPKTIESNLHADLALTSKEMKIDQMEAIHFSLKMKDGSVEKGSIYPQQSGLQIKERDGQLNLKNLLTNDIPHPMSRIVSVTIEWDGQMETFDIVPPKSIEIKMDRRGD</sequence>
<keyword evidence="2" id="KW-1185">Reference proteome</keyword>
<accession>A0A419SM04</accession>
<dbReference type="AlphaFoldDB" id="A0A419SM04"/>
<proteinExistence type="predicted"/>